<evidence type="ECO:0008006" key="5">
    <source>
        <dbReference type="Google" id="ProtNLM"/>
    </source>
</evidence>
<evidence type="ECO:0000256" key="1">
    <source>
        <dbReference type="ARBA" id="ARBA00009227"/>
    </source>
</evidence>
<feature type="non-terminal residue" evidence="4">
    <location>
        <position position="1"/>
    </location>
</feature>
<sequence>IKKVKSGTKFLIKKNLKPIILGGEHSISIGAIEALVEKYPDLIMIQLDAHADLRNSYQDNKYSHACTIRRCLELLPSKKVIQIGIRSGTQEEFALMKNNNQLIKFNTGDSILKIQKLLEPFKNHPIYLTVDLDWFDPSLLPGTGTPEPGGFFWHDFENIIGLLNTFKIIGCDIVELSPDIDSSGISSIVAAKTTRSLIMTLDKNTLKELF</sequence>
<comment type="similarity">
    <text evidence="1">Belongs to the arginase family. Agmatinase subfamily.</text>
</comment>
<dbReference type="PROSITE" id="PS01053">
    <property type="entry name" value="ARGINASE_1"/>
    <property type="match status" value="1"/>
</dbReference>
<dbReference type="Pfam" id="PF00491">
    <property type="entry name" value="Arginase"/>
    <property type="match status" value="1"/>
</dbReference>
<dbReference type="PROSITE" id="PS51409">
    <property type="entry name" value="ARGINASE_2"/>
    <property type="match status" value="1"/>
</dbReference>
<dbReference type="SUPFAM" id="SSF52768">
    <property type="entry name" value="Arginase/deacetylase"/>
    <property type="match status" value="1"/>
</dbReference>
<dbReference type="InterPro" id="IPR005925">
    <property type="entry name" value="Agmatinase-rel"/>
</dbReference>
<dbReference type="EMBL" id="UINC01119537">
    <property type="protein sequence ID" value="SVC93425.1"/>
    <property type="molecule type" value="Genomic_DNA"/>
</dbReference>
<proteinExistence type="inferred from homology"/>
<dbReference type="CDD" id="cd11593">
    <property type="entry name" value="Agmatinase-like_2"/>
    <property type="match status" value="1"/>
</dbReference>
<dbReference type="InterPro" id="IPR023696">
    <property type="entry name" value="Ureohydrolase_dom_sf"/>
</dbReference>
<evidence type="ECO:0000313" key="4">
    <source>
        <dbReference type="EMBL" id="SVC93425.1"/>
    </source>
</evidence>
<dbReference type="AlphaFoldDB" id="A0A382R8B1"/>
<evidence type="ECO:0000256" key="3">
    <source>
        <dbReference type="ARBA" id="ARBA00022801"/>
    </source>
</evidence>
<dbReference type="GO" id="GO:0046872">
    <property type="term" value="F:metal ion binding"/>
    <property type="evidence" value="ECO:0007669"/>
    <property type="project" value="UniProtKB-KW"/>
</dbReference>
<dbReference type="GO" id="GO:0008783">
    <property type="term" value="F:agmatinase activity"/>
    <property type="evidence" value="ECO:0007669"/>
    <property type="project" value="TreeGrafter"/>
</dbReference>
<protein>
    <recommendedName>
        <fullName evidence="5">Agmatinase</fullName>
    </recommendedName>
</protein>
<reference evidence="4" key="1">
    <citation type="submission" date="2018-05" db="EMBL/GenBank/DDBJ databases">
        <authorList>
            <person name="Lanie J.A."/>
            <person name="Ng W.-L."/>
            <person name="Kazmierczak K.M."/>
            <person name="Andrzejewski T.M."/>
            <person name="Davidsen T.M."/>
            <person name="Wayne K.J."/>
            <person name="Tettelin H."/>
            <person name="Glass J.I."/>
            <person name="Rusch D."/>
            <person name="Podicherti R."/>
            <person name="Tsui H.-C.T."/>
            <person name="Winkler M.E."/>
        </authorList>
    </citation>
    <scope>NUCLEOTIDE SEQUENCE</scope>
</reference>
<dbReference type="NCBIfam" id="TIGR01230">
    <property type="entry name" value="agmatinase"/>
    <property type="match status" value="1"/>
</dbReference>
<dbReference type="InterPro" id="IPR006035">
    <property type="entry name" value="Ureohydrolase"/>
</dbReference>
<evidence type="ECO:0000256" key="2">
    <source>
        <dbReference type="ARBA" id="ARBA00022723"/>
    </source>
</evidence>
<name>A0A382R8B1_9ZZZZ</name>
<dbReference type="PANTHER" id="PTHR11358:SF26">
    <property type="entry name" value="GUANIDINO ACID HYDROLASE, MITOCHONDRIAL"/>
    <property type="match status" value="1"/>
</dbReference>
<keyword evidence="3" id="KW-0378">Hydrolase</keyword>
<dbReference type="PANTHER" id="PTHR11358">
    <property type="entry name" value="ARGINASE/AGMATINASE"/>
    <property type="match status" value="1"/>
</dbReference>
<accession>A0A382R8B1</accession>
<dbReference type="Gene3D" id="3.40.800.10">
    <property type="entry name" value="Ureohydrolase domain"/>
    <property type="match status" value="1"/>
</dbReference>
<gene>
    <name evidence="4" type="ORF">METZ01_LOCUS346279</name>
</gene>
<keyword evidence="2" id="KW-0479">Metal-binding</keyword>
<organism evidence="4">
    <name type="scientific">marine metagenome</name>
    <dbReference type="NCBI Taxonomy" id="408172"/>
    <lineage>
        <taxon>unclassified sequences</taxon>
        <taxon>metagenomes</taxon>
        <taxon>ecological metagenomes</taxon>
    </lineage>
</organism>
<dbReference type="GO" id="GO:0033389">
    <property type="term" value="P:putrescine biosynthetic process from arginine, via agmatine"/>
    <property type="evidence" value="ECO:0007669"/>
    <property type="project" value="TreeGrafter"/>
</dbReference>
<dbReference type="InterPro" id="IPR020855">
    <property type="entry name" value="Ureohydrolase_Mn_BS"/>
</dbReference>